<comment type="caution">
    <text evidence="2">The sequence shown here is derived from an EMBL/GenBank/DDBJ whole genome shotgun (WGS) entry which is preliminary data.</text>
</comment>
<organism evidence="2">
    <name type="scientific">mine drainage metagenome</name>
    <dbReference type="NCBI Taxonomy" id="410659"/>
    <lineage>
        <taxon>unclassified sequences</taxon>
        <taxon>metagenomes</taxon>
        <taxon>ecological metagenomes</taxon>
    </lineage>
</organism>
<protein>
    <recommendedName>
        <fullName evidence="3">PsiF repeat-containing protein</fullName>
    </recommendedName>
</protein>
<evidence type="ECO:0000256" key="1">
    <source>
        <dbReference type="SAM" id="MobiDB-lite"/>
    </source>
</evidence>
<sequence>MQSATLIRSQWIQTLAAAALLASLGAVPAHAQTAGAPPAGSAAQGHAGAPSKATCEQEAKAQGLGGNQAKTFVEQCMRGG</sequence>
<reference evidence="2" key="1">
    <citation type="submission" date="2009-10" db="EMBL/GenBank/DDBJ databases">
        <title>Diversity of trophic interactions inside an arsenic-rich microbial ecosystem.</title>
        <authorList>
            <person name="Bertin P.N."/>
            <person name="Heinrich-Salmeron A."/>
            <person name="Pelletier E."/>
            <person name="Goulhen-Chollet F."/>
            <person name="Arsene-Ploetze F."/>
            <person name="Gallien S."/>
            <person name="Calteau A."/>
            <person name="Vallenet D."/>
            <person name="Casiot C."/>
            <person name="Chane-Woon-Ming B."/>
            <person name="Giloteaux L."/>
            <person name="Barakat M."/>
            <person name="Bonnefoy V."/>
            <person name="Bruneel O."/>
            <person name="Chandler M."/>
            <person name="Cleiss J."/>
            <person name="Duran R."/>
            <person name="Elbaz-Poulichet F."/>
            <person name="Fonknechten N."/>
            <person name="Lauga B."/>
            <person name="Mornico D."/>
            <person name="Ortet P."/>
            <person name="Schaeffer C."/>
            <person name="Siguier P."/>
            <person name="Alexander Thil Smith A."/>
            <person name="Van Dorsselaer A."/>
            <person name="Weissenbach J."/>
            <person name="Medigue C."/>
            <person name="Le Paslier D."/>
        </authorList>
    </citation>
    <scope>NUCLEOTIDE SEQUENCE</scope>
</reference>
<name>E6PWJ2_9ZZZZ</name>
<dbReference type="AlphaFoldDB" id="E6PWJ2"/>
<evidence type="ECO:0000313" key="2">
    <source>
        <dbReference type="EMBL" id="CBH99299.1"/>
    </source>
</evidence>
<accession>E6PWJ2</accession>
<feature type="region of interest" description="Disordered" evidence="1">
    <location>
        <begin position="31"/>
        <end position="66"/>
    </location>
</feature>
<gene>
    <name evidence="2" type="ORF">CARN2_1734</name>
</gene>
<dbReference type="EMBL" id="CABM01000072">
    <property type="protein sequence ID" value="CBH99299.1"/>
    <property type="molecule type" value="Genomic_DNA"/>
</dbReference>
<proteinExistence type="predicted"/>
<evidence type="ECO:0008006" key="3">
    <source>
        <dbReference type="Google" id="ProtNLM"/>
    </source>
</evidence>
<feature type="compositionally biased region" description="Low complexity" evidence="1">
    <location>
        <begin position="31"/>
        <end position="51"/>
    </location>
</feature>